<protein>
    <submittedName>
        <fullName evidence="1">Uncharacterized protein</fullName>
    </submittedName>
</protein>
<name>A0ABN3IGT7_9ACTN</name>
<evidence type="ECO:0000313" key="2">
    <source>
        <dbReference type="Proteomes" id="UP001501231"/>
    </source>
</evidence>
<reference evidence="1 2" key="1">
    <citation type="journal article" date="2019" name="Int. J. Syst. Evol. Microbiol.">
        <title>The Global Catalogue of Microorganisms (GCM) 10K type strain sequencing project: providing services to taxonomists for standard genome sequencing and annotation.</title>
        <authorList>
            <consortium name="The Broad Institute Genomics Platform"/>
            <consortium name="The Broad Institute Genome Sequencing Center for Infectious Disease"/>
            <person name="Wu L."/>
            <person name="Ma J."/>
        </authorList>
    </citation>
    <scope>NUCLEOTIDE SEQUENCE [LARGE SCALE GENOMIC DNA]</scope>
    <source>
        <strain evidence="1 2">JCM 3325</strain>
    </source>
</reference>
<dbReference type="RefSeq" id="WP_344587251.1">
    <property type="nucleotide sequence ID" value="NZ_BAAARW010000003.1"/>
</dbReference>
<keyword evidence="2" id="KW-1185">Reference proteome</keyword>
<comment type="caution">
    <text evidence="1">The sequence shown here is derived from an EMBL/GenBank/DDBJ whole genome shotgun (WGS) entry which is preliminary data.</text>
</comment>
<dbReference type="Proteomes" id="UP001501231">
    <property type="component" value="Unassembled WGS sequence"/>
</dbReference>
<evidence type="ECO:0000313" key="1">
    <source>
        <dbReference type="EMBL" id="GAA2404263.1"/>
    </source>
</evidence>
<accession>A0ABN3IGT7</accession>
<organism evidence="1 2">
    <name type="scientific">Actinomadura vinacea</name>
    <dbReference type="NCBI Taxonomy" id="115336"/>
    <lineage>
        <taxon>Bacteria</taxon>
        <taxon>Bacillati</taxon>
        <taxon>Actinomycetota</taxon>
        <taxon>Actinomycetes</taxon>
        <taxon>Streptosporangiales</taxon>
        <taxon>Thermomonosporaceae</taxon>
        <taxon>Actinomadura</taxon>
    </lineage>
</organism>
<gene>
    <name evidence="1" type="ORF">GCM10010191_09970</name>
</gene>
<proteinExistence type="predicted"/>
<dbReference type="EMBL" id="BAAARW010000003">
    <property type="protein sequence ID" value="GAA2404263.1"/>
    <property type="molecule type" value="Genomic_DNA"/>
</dbReference>
<sequence length="166" mass="17420">MARLPGGRNMVLLTVDGDDTGLVHRSVLERVAEIAGRLGCCGAVALGRPPVSFDGADVQRLRRDLDQIIAFADAARRTGWVLGDIAVAPGEQPVAVLDTPLGVLWAHRDRGFELRGTGGVRPVTDLAEAPGSARRTPLTSLIEPLVEAAGRARVLKVCEPDAAGTS</sequence>